<dbReference type="EMBL" id="CP144748">
    <property type="protein sequence ID" value="WVZ70957.1"/>
    <property type="molecule type" value="Genomic_DNA"/>
</dbReference>
<keyword evidence="2" id="KW-1185">Reference proteome</keyword>
<evidence type="ECO:0000313" key="1">
    <source>
        <dbReference type="EMBL" id="WVZ70957.1"/>
    </source>
</evidence>
<organism evidence="1 2">
    <name type="scientific">Paspalum notatum var. saurae</name>
    <dbReference type="NCBI Taxonomy" id="547442"/>
    <lineage>
        <taxon>Eukaryota</taxon>
        <taxon>Viridiplantae</taxon>
        <taxon>Streptophyta</taxon>
        <taxon>Embryophyta</taxon>
        <taxon>Tracheophyta</taxon>
        <taxon>Spermatophyta</taxon>
        <taxon>Magnoliopsida</taxon>
        <taxon>Liliopsida</taxon>
        <taxon>Poales</taxon>
        <taxon>Poaceae</taxon>
        <taxon>PACMAD clade</taxon>
        <taxon>Panicoideae</taxon>
        <taxon>Andropogonodae</taxon>
        <taxon>Paspaleae</taxon>
        <taxon>Paspalinae</taxon>
        <taxon>Paspalum</taxon>
    </lineage>
</organism>
<dbReference type="Proteomes" id="UP001341281">
    <property type="component" value="Chromosome 04"/>
</dbReference>
<proteinExistence type="predicted"/>
<accession>A0AAQ3TF91</accession>
<gene>
    <name evidence="1" type="ORF">U9M48_019586</name>
</gene>
<dbReference type="AlphaFoldDB" id="A0AAQ3TF91"/>
<protein>
    <submittedName>
        <fullName evidence="1">Uncharacterized protein</fullName>
    </submittedName>
</protein>
<reference evidence="1 2" key="1">
    <citation type="submission" date="2024-02" db="EMBL/GenBank/DDBJ databases">
        <title>High-quality chromosome-scale genome assembly of Pensacola bahiagrass (Paspalum notatum Flugge var. saurae).</title>
        <authorList>
            <person name="Vega J.M."/>
            <person name="Podio M."/>
            <person name="Orjuela J."/>
            <person name="Siena L.A."/>
            <person name="Pessino S.C."/>
            <person name="Combes M.C."/>
            <person name="Mariac C."/>
            <person name="Albertini E."/>
            <person name="Pupilli F."/>
            <person name="Ortiz J.P.A."/>
            <person name="Leblanc O."/>
        </authorList>
    </citation>
    <scope>NUCLEOTIDE SEQUENCE [LARGE SCALE GENOMIC DNA]</scope>
    <source>
        <strain evidence="1">R1</strain>
        <tissue evidence="1">Leaf</tissue>
    </source>
</reference>
<sequence length="194" mass="21539">MTLLLHSLERGIPCSSGALKQLFNKPSFLLLGQPRKQCELGFDRAEPVICCEWLRARGEDRRTQPLEVLVGDAAGLVFPWPLLPLSLAFFPHEADQLALLHDQGGQFRRRWCIVWLLARAYFPSSNHQPPYTLEFASNGTFSSSYSSISMGSEDSSSKGAGCCGGSYSARCYYSCATWAPNSSTRVRVSMYLSK</sequence>
<name>A0AAQ3TF91_PASNO</name>
<evidence type="ECO:0000313" key="2">
    <source>
        <dbReference type="Proteomes" id="UP001341281"/>
    </source>
</evidence>